<dbReference type="AlphaFoldDB" id="I0H436"/>
<dbReference type="InterPro" id="IPR011032">
    <property type="entry name" value="GroES-like_sf"/>
</dbReference>
<feature type="domain" description="Alcohol dehydrogenase-like N-terminal" evidence="7">
    <location>
        <begin position="23"/>
        <end position="139"/>
    </location>
</feature>
<proteinExistence type="inferred from homology"/>
<keyword evidence="9" id="KW-1185">Reference proteome</keyword>
<dbReference type="InterPro" id="IPR050129">
    <property type="entry name" value="Zn_alcohol_dh"/>
</dbReference>
<comment type="similarity">
    <text evidence="5">Belongs to the zinc-containing alcohol dehydrogenase family.</text>
</comment>
<dbReference type="EMBL" id="AP012319">
    <property type="protein sequence ID" value="BAL87773.1"/>
    <property type="molecule type" value="Genomic_DNA"/>
</dbReference>
<dbReference type="RefSeq" id="WP_014442668.1">
    <property type="nucleotide sequence ID" value="NC_017093.1"/>
</dbReference>
<dbReference type="GO" id="GO:0008270">
    <property type="term" value="F:zinc ion binding"/>
    <property type="evidence" value="ECO:0007669"/>
    <property type="project" value="InterPro"/>
</dbReference>
<dbReference type="PANTHER" id="PTHR43401:SF2">
    <property type="entry name" value="L-THREONINE 3-DEHYDROGENASE"/>
    <property type="match status" value="1"/>
</dbReference>
<dbReference type="SUPFAM" id="SSF50129">
    <property type="entry name" value="GroES-like"/>
    <property type="match status" value="1"/>
</dbReference>
<evidence type="ECO:0000256" key="5">
    <source>
        <dbReference type="RuleBase" id="RU361277"/>
    </source>
</evidence>
<keyword evidence="4" id="KW-0560">Oxidoreductase</keyword>
<dbReference type="STRING" id="512565.AMIS_25530"/>
<dbReference type="SUPFAM" id="SSF51735">
    <property type="entry name" value="NAD(P)-binding Rossmann-fold domains"/>
    <property type="match status" value="1"/>
</dbReference>
<dbReference type="Gene3D" id="3.40.50.720">
    <property type="entry name" value="NAD(P)-binding Rossmann-like Domain"/>
    <property type="match status" value="1"/>
</dbReference>
<dbReference type="Proteomes" id="UP000007882">
    <property type="component" value="Chromosome"/>
</dbReference>
<dbReference type="PROSITE" id="PS00059">
    <property type="entry name" value="ADH_ZINC"/>
    <property type="match status" value="1"/>
</dbReference>
<dbReference type="eggNOG" id="COG1063">
    <property type="taxonomic scope" value="Bacteria"/>
</dbReference>
<dbReference type="KEGG" id="ams:AMIS_25530"/>
<dbReference type="Pfam" id="PF00107">
    <property type="entry name" value="ADH_zinc_N"/>
    <property type="match status" value="1"/>
</dbReference>
<organism evidence="8 9">
    <name type="scientific">Actinoplanes missouriensis (strain ATCC 14538 / DSM 43046 / CBS 188.64 / JCM 3121 / NBRC 102363 / NCIMB 12654 / NRRL B-3342 / UNCC 431)</name>
    <dbReference type="NCBI Taxonomy" id="512565"/>
    <lineage>
        <taxon>Bacteria</taxon>
        <taxon>Bacillati</taxon>
        <taxon>Actinomycetota</taxon>
        <taxon>Actinomycetes</taxon>
        <taxon>Micromonosporales</taxon>
        <taxon>Micromonosporaceae</taxon>
        <taxon>Actinoplanes</taxon>
    </lineage>
</organism>
<sequence length="338" mass="34850">MRSLVITAPFRAEVAEVPDPVPGEGQVVVEVSHAGVCGTDLEIFSGQLPYFADGTASFPIRIGHEWCGHVVDAGSGVNPDWHGAFVTGDTQIGCGTCRHCRRGQHNICADRCEIGIRGGWHGALADRLLVPEPALFRLPAGLPPPAAAFAEPSGTAVRAVAVADVEAGQRVCVWGPGTIGLLVLQAARARGAIVDVVGTRPEQLDLARRLGAHRTYTPDTAPDGEHLVVVDATGAAGVPARTITQVDAGGVVVLIGVPGSAALSDARDVVLKDLRVIGILAGSAGLGSAIDLIAGGEITPEPLIGEVIRLDDVPRYLLDKGATYPSGATKTLVNLRLG</sequence>
<dbReference type="Gene3D" id="3.90.180.10">
    <property type="entry name" value="Medium-chain alcohol dehydrogenases, catalytic domain"/>
    <property type="match status" value="1"/>
</dbReference>
<dbReference type="InterPro" id="IPR002328">
    <property type="entry name" value="ADH_Zn_CS"/>
</dbReference>
<dbReference type="PANTHER" id="PTHR43401">
    <property type="entry name" value="L-THREONINE 3-DEHYDROGENASE"/>
    <property type="match status" value="1"/>
</dbReference>
<dbReference type="HOGENOM" id="CLU_026673_11_0_11"/>
<keyword evidence="3 5" id="KW-0862">Zinc</keyword>
<dbReference type="InterPro" id="IPR013149">
    <property type="entry name" value="ADH-like_C"/>
</dbReference>
<dbReference type="InterPro" id="IPR013154">
    <property type="entry name" value="ADH-like_N"/>
</dbReference>
<evidence type="ECO:0000313" key="9">
    <source>
        <dbReference type="Proteomes" id="UP000007882"/>
    </source>
</evidence>
<dbReference type="Pfam" id="PF08240">
    <property type="entry name" value="ADH_N"/>
    <property type="match status" value="1"/>
</dbReference>
<evidence type="ECO:0000256" key="3">
    <source>
        <dbReference type="ARBA" id="ARBA00022833"/>
    </source>
</evidence>
<accession>I0H436</accession>
<evidence type="ECO:0000313" key="8">
    <source>
        <dbReference type="EMBL" id="BAL87773.1"/>
    </source>
</evidence>
<protein>
    <submittedName>
        <fullName evidence="8">Putative alcohol dehydrogenase</fullName>
    </submittedName>
</protein>
<evidence type="ECO:0000256" key="2">
    <source>
        <dbReference type="ARBA" id="ARBA00022723"/>
    </source>
</evidence>
<evidence type="ECO:0000259" key="6">
    <source>
        <dbReference type="Pfam" id="PF00107"/>
    </source>
</evidence>
<evidence type="ECO:0000259" key="7">
    <source>
        <dbReference type="Pfam" id="PF08240"/>
    </source>
</evidence>
<dbReference type="InterPro" id="IPR036291">
    <property type="entry name" value="NAD(P)-bd_dom_sf"/>
</dbReference>
<reference evidence="8 9" key="1">
    <citation type="submission" date="2012-02" db="EMBL/GenBank/DDBJ databases">
        <title>Complete genome sequence of Actinoplanes missouriensis 431 (= NBRC 102363).</title>
        <authorList>
            <person name="Ohnishi Y."/>
            <person name="Ishikawa J."/>
            <person name="Sekine M."/>
            <person name="Hosoyama A."/>
            <person name="Harada T."/>
            <person name="Narita H."/>
            <person name="Hata T."/>
            <person name="Konno Y."/>
            <person name="Tutikane K."/>
            <person name="Fujita N."/>
            <person name="Horinouchi S."/>
            <person name="Hayakawa M."/>
        </authorList>
    </citation>
    <scope>NUCLEOTIDE SEQUENCE [LARGE SCALE GENOMIC DNA]</scope>
    <source>
        <strain evidence="9">ATCC 14538 / DSM 43046 / CBS 188.64 / JCM 3121 / NBRC 102363 / NCIMB 12654 / NRRL B-3342 / UNCC 431</strain>
    </source>
</reference>
<gene>
    <name evidence="8" type="ordered locus">AMIS_25530</name>
</gene>
<evidence type="ECO:0000256" key="4">
    <source>
        <dbReference type="ARBA" id="ARBA00023002"/>
    </source>
</evidence>
<dbReference type="PATRIC" id="fig|512565.3.peg.2551"/>
<name>I0H436_ACTM4</name>
<dbReference type="GO" id="GO:0016491">
    <property type="term" value="F:oxidoreductase activity"/>
    <property type="evidence" value="ECO:0007669"/>
    <property type="project" value="UniProtKB-KW"/>
</dbReference>
<comment type="cofactor">
    <cofactor evidence="1 5">
        <name>Zn(2+)</name>
        <dbReference type="ChEBI" id="CHEBI:29105"/>
    </cofactor>
</comment>
<dbReference type="OrthoDB" id="9797931at2"/>
<evidence type="ECO:0000256" key="1">
    <source>
        <dbReference type="ARBA" id="ARBA00001947"/>
    </source>
</evidence>
<keyword evidence="2 5" id="KW-0479">Metal-binding</keyword>
<feature type="domain" description="Alcohol dehydrogenase-like C-terminal" evidence="6">
    <location>
        <begin position="179"/>
        <end position="292"/>
    </location>
</feature>